<dbReference type="InterPro" id="IPR017437">
    <property type="entry name" value="ATP-NAD_kinase_PpnK-typ_C"/>
</dbReference>
<dbReference type="FunCoup" id="Q6CJQ1">
    <property type="interactions" value="536"/>
</dbReference>
<evidence type="ECO:0000313" key="8">
    <source>
        <dbReference type="Proteomes" id="UP000000598"/>
    </source>
</evidence>
<dbReference type="OMA" id="MRMRLCC"/>
<evidence type="ECO:0000256" key="5">
    <source>
        <dbReference type="ARBA" id="ARBA00023027"/>
    </source>
</evidence>
<dbReference type="SUPFAM" id="SSF111331">
    <property type="entry name" value="NAD kinase/diacylglycerol kinase-like"/>
    <property type="match status" value="1"/>
</dbReference>
<organism evidence="7 8">
    <name type="scientific">Kluyveromyces lactis (strain ATCC 8585 / CBS 2359 / DSM 70799 / NBRC 1267 / NRRL Y-1140 / WM37)</name>
    <name type="common">Yeast</name>
    <name type="synonym">Candida sphaerica</name>
    <dbReference type="NCBI Taxonomy" id="284590"/>
    <lineage>
        <taxon>Eukaryota</taxon>
        <taxon>Fungi</taxon>
        <taxon>Dikarya</taxon>
        <taxon>Ascomycota</taxon>
        <taxon>Saccharomycotina</taxon>
        <taxon>Saccharomycetes</taxon>
        <taxon>Saccharomycetales</taxon>
        <taxon>Saccharomycetaceae</taxon>
        <taxon>Kluyveromyces</taxon>
    </lineage>
</organism>
<feature type="region of interest" description="Disordered" evidence="6">
    <location>
        <begin position="82"/>
        <end position="103"/>
    </location>
</feature>
<dbReference type="Pfam" id="PF20143">
    <property type="entry name" value="NAD_kinase_C"/>
    <property type="match status" value="1"/>
</dbReference>
<comment type="similarity">
    <text evidence="1">Belongs to the NAD kinase family.</text>
</comment>
<dbReference type="Gene3D" id="2.60.200.30">
    <property type="entry name" value="Probable inorganic polyphosphate/atp-NAD kinase, domain 2"/>
    <property type="match status" value="1"/>
</dbReference>
<gene>
    <name evidence="7" type="ORF">KLLA0_F16885g</name>
</gene>
<dbReference type="InterPro" id="IPR002504">
    <property type="entry name" value="NADK"/>
</dbReference>
<dbReference type="GO" id="GO:0003951">
    <property type="term" value="F:NAD+ kinase activity"/>
    <property type="evidence" value="ECO:0007669"/>
    <property type="project" value="InterPro"/>
</dbReference>
<keyword evidence="4" id="KW-0521">NADP</keyword>
<feature type="region of interest" description="Disordered" evidence="6">
    <location>
        <begin position="493"/>
        <end position="529"/>
    </location>
</feature>
<feature type="compositionally biased region" description="Polar residues" evidence="6">
    <location>
        <begin position="47"/>
        <end position="57"/>
    </location>
</feature>
<dbReference type="STRING" id="284590.Q6CJQ1"/>
<sequence length="529" mass="60259">MVEGHPLEKVLSASALTSSSNSSSRSSIPLTFEVTHQHKTQIKRFQNVLTSDSATQDDGNDDPSRNQGNEVSEQFHLLQYPEQHQHQHQNKHQHQHQQQHEKGDLDEVLCTQRMFRKLSTGSDDVKKVYSHAQLSSTAHGVRLLSKNLSNTKVALEVKKLMIVTKRQDDSLIYLTRELVEWILVNYPTIDVYVEYGFERNESFNAKELCKDSKCGSHKIQYWSPEFVKEHEDFFDLIITLGGDGTVLYVSSIFQKNVPPVMSFALGSLGFLTNFQFEDFKHALSKILQNKIKTKMRMRLCCQLFRKRIKKVDEEARKTHIKYTMEGEYHVLNELTIDRGPSPFISMLELYGDGSLLTVAQADGLIIASPTGSTAYSLSAGGSLVYPSVNAIAVTPICPHTLSFRPIILPDSMTLKVKVPKASRSTAWAAFDGKNRVEMKRGDYIVINASPYSFPTLEARSTEFIDSISRTLNWNVRESQKSFTHMLSRKNQQKYEIHTVRTRQDSEEEEELEDDQSDDYSTDSDSELNE</sequence>
<dbReference type="PANTHER" id="PTHR20275:SF0">
    <property type="entry name" value="NAD KINASE"/>
    <property type="match status" value="1"/>
</dbReference>
<name>Q6CJQ1_KLULA</name>
<evidence type="ECO:0000256" key="2">
    <source>
        <dbReference type="ARBA" id="ARBA00022679"/>
    </source>
</evidence>
<dbReference type="Proteomes" id="UP000000598">
    <property type="component" value="Chromosome F"/>
</dbReference>
<dbReference type="PaxDb" id="284590-Q6CJQ1"/>
<dbReference type="GO" id="GO:0006741">
    <property type="term" value="P:NADP+ biosynthetic process"/>
    <property type="evidence" value="ECO:0007669"/>
    <property type="project" value="InterPro"/>
</dbReference>
<dbReference type="InterPro" id="IPR016064">
    <property type="entry name" value="NAD/diacylglycerol_kinase_sf"/>
</dbReference>
<keyword evidence="3" id="KW-0418">Kinase</keyword>
<evidence type="ECO:0000256" key="6">
    <source>
        <dbReference type="SAM" id="MobiDB-lite"/>
    </source>
</evidence>
<keyword evidence="5" id="KW-0520">NAD</keyword>
<keyword evidence="8" id="KW-1185">Reference proteome</keyword>
<dbReference type="EMBL" id="CR382126">
    <property type="protein sequence ID" value="CAG98546.1"/>
    <property type="molecule type" value="Genomic_DNA"/>
</dbReference>
<feature type="region of interest" description="Disordered" evidence="6">
    <location>
        <begin position="47"/>
        <end position="68"/>
    </location>
</feature>
<dbReference type="HOGENOM" id="CLU_008831_1_2_1"/>
<evidence type="ECO:0000256" key="1">
    <source>
        <dbReference type="ARBA" id="ARBA00010995"/>
    </source>
</evidence>
<reference evidence="7 8" key="1">
    <citation type="journal article" date="2004" name="Nature">
        <title>Genome evolution in yeasts.</title>
        <authorList>
            <consortium name="Genolevures"/>
            <person name="Dujon B."/>
            <person name="Sherman D."/>
            <person name="Fischer G."/>
            <person name="Durrens P."/>
            <person name="Casaregola S."/>
            <person name="Lafontaine I."/>
            <person name="de Montigny J."/>
            <person name="Marck C."/>
            <person name="Neuveglise C."/>
            <person name="Talla E."/>
            <person name="Goffard N."/>
            <person name="Frangeul L."/>
            <person name="Aigle M."/>
            <person name="Anthouard V."/>
            <person name="Babour A."/>
            <person name="Barbe V."/>
            <person name="Barnay S."/>
            <person name="Blanchin S."/>
            <person name="Beckerich J.M."/>
            <person name="Beyne E."/>
            <person name="Bleykasten C."/>
            <person name="Boisrame A."/>
            <person name="Boyer J."/>
            <person name="Cattolico L."/>
            <person name="Confanioleri F."/>
            <person name="de Daruvar A."/>
            <person name="Despons L."/>
            <person name="Fabre E."/>
            <person name="Fairhead C."/>
            <person name="Ferry-Dumazet H."/>
            <person name="Groppi A."/>
            <person name="Hantraye F."/>
            <person name="Hennequin C."/>
            <person name="Jauniaux N."/>
            <person name="Joyet P."/>
            <person name="Kachouri R."/>
            <person name="Kerrest A."/>
            <person name="Koszul R."/>
            <person name="Lemaire M."/>
            <person name="Lesur I."/>
            <person name="Ma L."/>
            <person name="Muller H."/>
            <person name="Nicaud J.M."/>
            <person name="Nikolski M."/>
            <person name="Oztas S."/>
            <person name="Ozier-Kalogeropoulos O."/>
            <person name="Pellenz S."/>
            <person name="Potier S."/>
            <person name="Richard G.F."/>
            <person name="Straub M.L."/>
            <person name="Suleau A."/>
            <person name="Swennene D."/>
            <person name="Tekaia F."/>
            <person name="Wesolowski-Louvel M."/>
            <person name="Westhof E."/>
            <person name="Wirth B."/>
            <person name="Zeniou-Meyer M."/>
            <person name="Zivanovic I."/>
            <person name="Bolotin-Fukuhara M."/>
            <person name="Thierry A."/>
            <person name="Bouchier C."/>
            <person name="Caudron B."/>
            <person name="Scarpelli C."/>
            <person name="Gaillardin C."/>
            <person name="Weissenbach J."/>
            <person name="Wincker P."/>
            <person name="Souciet J.L."/>
        </authorList>
    </citation>
    <scope>NUCLEOTIDE SEQUENCE [LARGE SCALE GENOMIC DNA]</scope>
    <source>
        <strain evidence="8">ATCC 8585 / CBS 2359 / DSM 70799 / NBRC 1267 / NRRL Y-1140 / WM37</strain>
    </source>
</reference>
<dbReference type="Pfam" id="PF01513">
    <property type="entry name" value="NAD_kinase"/>
    <property type="match status" value="1"/>
</dbReference>
<dbReference type="InterPro" id="IPR017438">
    <property type="entry name" value="ATP-NAD_kinase_N"/>
</dbReference>
<dbReference type="GO" id="GO:0019674">
    <property type="term" value="P:NAD+ metabolic process"/>
    <property type="evidence" value="ECO:0007669"/>
    <property type="project" value="InterPro"/>
</dbReference>
<evidence type="ECO:0000313" key="7">
    <source>
        <dbReference type="EMBL" id="CAG98546.1"/>
    </source>
</evidence>
<dbReference type="KEGG" id="kla:KLLA0_F16885g"/>
<keyword evidence="2" id="KW-0808">Transferase</keyword>
<evidence type="ECO:0000256" key="3">
    <source>
        <dbReference type="ARBA" id="ARBA00022777"/>
    </source>
</evidence>
<dbReference type="PANTHER" id="PTHR20275">
    <property type="entry name" value="NAD KINASE"/>
    <property type="match status" value="1"/>
</dbReference>
<dbReference type="FunFam" id="2.60.200.30:FF:000005">
    <property type="entry name" value="NAD+ kinase Utr1"/>
    <property type="match status" value="1"/>
</dbReference>
<dbReference type="HAMAP" id="MF_00361">
    <property type="entry name" value="NAD_kinase"/>
    <property type="match status" value="1"/>
</dbReference>
<evidence type="ECO:0000256" key="4">
    <source>
        <dbReference type="ARBA" id="ARBA00022857"/>
    </source>
</evidence>
<feature type="compositionally biased region" description="Acidic residues" evidence="6">
    <location>
        <begin position="505"/>
        <end position="529"/>
    </location>
</feature>
<dbReference type="Gene3D" id="3.40.50.10330">
    <property type="entry name" value="Probable inorganic polyphosphate/atp-NAD kinase, domain 1"/>
    <property type="match status" value="1"/>
</dbReference>
<proteinExistence type="inferred from homology"/>
<dbReference type="InParanoid" id="Q6CJQ1"/>
<feature type="compositionally biased region" description="Basic residues" evidence="6">
    <location>
        <begin position="86"/>
        <end position="97"/>
    </location>
</feature>
<feature type="compositionally biased region" description="Basic and acidic residues" evidence="6">
    <location>
        <begin position="493"/>
        <end position="504"/>
    </location>
</feature>
<dbReference type="AlphaFoldDB" id="Q6CJQ1"/>
<accession>Q6CJQ1</accession>
<dbReference type="eggNOG" id="KOG2178">
    <property type="taxonomic scope" value="Eukaryota"/>
</dbReference>
<protein>
    <submittedName>
        <fullName evidence="7">KLLA0F16885p</fullName>
    </submittedName>
</protein>